<reference evidence="3" key="2">
    <citation type="journal article" date="2024" name="Plant">
        <title>Genomic evolution and insights into agronomic trait innovations of Sesamum species.</title>
        <authorList>
            <person name="Miao H."/>
            <person name="Wang L."/>
            <person name="Qu L."/>
            <person name="Liu H."/>
            <person name="Sun Y."/>
            <person name="Le M."/>
            <person name="Wang Q."/>
            <person name="Wei S."/>
            <person name="Zheng Y."/>
            <person name="Lin W."/>
            <person name="Duan Y."/>
            <person name="Cao H."/>
            <person name="Xiong S."/>
            <person name="Wang X."/>
            <person name="Wei L."/>
            <person name="Li C."/>
            <person name="Ma Q."/>
            <person name="Ju M."/>
            <person name="Zhao R."/>
            <person name="Li G."/>
            <person name="Mu C."/>
            <person name="Tian Q."/>
            <person name="Mei H."/>
            <person name="Zhang T."/>
            <person name="Gao T."/>
            <person name="Zhang H."/>
        </authorList>
    </citation>
    <scope>NUCLEOTIDE SEQUENCE</scope>
    <source>
        <strain evidence="3">KEN1</strain>
    </source>
</reference>
<evidence type="ECO:0000259" key="2">
    <source>
        <dbReference type="Pfam" id="PF14392"/>
    </source>
</evidence>
<feature type="region of interest" description="Disordered" evidence="1">
    <location>
        <begin position="346"/>
        <end position="407"/>
    </location>
</feature>
<dbReference type="EMBL" id="JACGWN010000014">
    <property type="protein sequence ID" value="KAL0406226.1"/>
    <property type="molecule type" value="Genomic_DNA"/>
</dbReference>
<sequence>MTREMAEAIGHRLGKYEDSTDSCQFMWGSSMRLRVALDISKPLKRFLRLRTVRGEGSIVSFTYERLPNFCYLCGLLGHIDRNSERRYEEGFVEPGGELQYGEWLRAPVYRSILRQGEGSANSWMGFARRLETGSIGSDGGHNRRRGINVFDPSPNKSAVEGQIRGVDNIVSPRIQRGGNQGFTELESNPNRVTKLTSGSGVGHDLSLNSHNSSQPHYPSPVILSPPTHITPISSNQNTNCSQAQVTDTSPNVMNILNSLHTHVTSTNPSQIQASDTSPTVMNILNSPHTHMMNPNPTPRTNQVGAPFQPSPNHPDPAISPSRIFLPITQQLQASSDSMETTDINLHFSPGKFQAPTKRKYPRRFSSNVTITASRKRKLPASWSSHQSKKHTTSELSAEVASQPRREP</sequence>
<reference evidence="3" key="1">
    <citation type="submission" date="2020-06" db="EMBL/GenBank/DDBJ databases">
        <authorList>
            <person name="Li T."/>
            <person name="Hu X."/>
            <person name="Zhang T."/>
            <person name="Song X."/>
            <person name="Zhang H."/>
            <person name="Dai N."/>
            <person name="Sheng W."/>
            <person name="Hou X."/>
            <person name="Wei L."/>
        </authorList>
    </citation>
    <scope>NUCLEOTIDE SEQUENCE</scope>
    <source>
        <strain evidence="3">KEN1</strain>
        <tissue evidence="3">Leaf</tissue>
    </source>
</reference>
<dbReference type="AlphaFoldDB" id="A0AAW2TRP0"/>
<dbReference type="Pfam" id="PF14392">
    <property type="entry name" value="zf-CCHC_4"/>
    <property type="match status" value="1"/>
</dbReference>
<comment type="caution">
    <text evidence="3">The sequence shown here is derived from an EMBL/GenBank/DDBJ whole genome shotgun (WGS) entry which is preliminary data.</text>
</comment>
<gene>
    <name evidence="3" type="ORF">Slati_3936500</name>
</gene>
<accession>A0AAW2TRP0</accession>
<proteinExistence type="predicted"/>
<dbReference type="InterPro" id="IPR025836">
    <property type="entry name" value="Zn_knuckle_CX2CX4HX4C"/>
</dbReference>
<evidence type="ECO:0000256" key="1">
    <source>
        <dbReference type="SAM" id="MobiDB-lite"/>
    </source>
</evidence>
<feature type="domain" description="Zinc knuckle CX2CX4HX4C" evidence="2">
    <location>
        <begin position="37"/>
        <end position="82"/>
    </location>
</feature>
<evidence type="ECO:0000313" key="3">
    <source>
        <dbReference type="EMBL" id="KAL0406226.1"/>
    </source>
</evidence>
<feature type="region of interest" description="Disordered" evidence="1">
    <location>
        <begin position="135"/>
        <end position="156"/>
    </location>
</feature>
<organism evidence="3">
    <name type="scientific">Sesamum latifolium</name>
    <dbReference type="NCBI Taxonomy" id="2727402"/>
    <lineage>
        <taxon>Eukaryota</taxon>
        <taxon>Viridiplantae</taxon>
        <taxon>Streptophyta</taxon>
        <taxon>Embryophyta</taxon>
        <taxon>Tracheophyta</taxon>
        <taxon>Spermatophyta</taxon>
        <taxon>Magnoliopsida</taxon>
        <taxon>eudicotyledons</taxon>
        <taxon>Gunneridae</taxon>
        <taxon>Pentapetalae</taxon>
        <taxon>asterids</taxon>
        <taxon>lamiids</taxon>
        <taxon>Lamiales</taxon>
        <taxon>Pedaliaceae</taxon>
        <taxon>Sesamum</taxon>
    </lineage>
</organism>
<protein>
    <recommendedName>
        <fullName evidence="2">Zinc knuckle CX2CX4HX4C domain-containing protein</fullName>
    </recommendedName>
</protein>
<name>A0AAW2TRP0_9LAMI</name>